<accession>A0A6A6FL52</accession>
<dbReference type="EMBL" id="ML992669">
    <property type="protein sequence ID" value="KAF2214103.1"/>
    <property type="molecule type" value="Genomic_DNA"/>
</dbReference>
<organism evidence="2 3">
    <name type="scientific">Cercospora zeae-maydis SCOH1-5</name>
    <dbReference type="NCBI Taxonomy" id="717836"/>
    <lineage>
        <taxon>Eukaryota</taxon>
        <taxon>Fungi</taxon>
        <taxon>Dikarya</taxon>
        <taxon>Ascomycota</taxon>
        <taxon>Pezizomycotina</taxon>
        <taxon>Dothideomycetes</taxon>
        <taxon>Dothideomycetidae</taxon>
        <taxon>Mycosphaerellales</taxon>
        <taxon>Mycosphaerellaceae</taxon>
        <taxon>Cercospora</taxon>
    </lineage>
</organism>
<dbReference type="Proteomes" id="UP000799539">
    <property type="component" value="Unassembled WGS sequence"/>
</dbReference>
<evidence type="ECO:0000256" key="1">
    <source>
        <dbReference type="SAM" id="MobiDB-lite"/>
    </source>
</evidence>
<dbReference type="AlphaFoldDB" id="A0A6A6FL52"/>
<feature type="compositionally biased region" description="Acidic residues" evidence="1">
    <location>
        <begin position="452"/>
        <end position="462"/>
    </location>
</feature>
<gene>
    <name evidence="2" type="ORF">CERZMDRAFT_96131</name>
</gene>
<reference evidence="2" key="1">
    <citation type="journal article" date="2020" name="Stud. Mycol.">
        <title>101 Dothideomycetes genomes: a test case for predicting lifestyles and emergence of pathogens.</title>
        <authorList>
            <person name="Haridas S."/>
            <person name="Albert R."/>
            <person name="Binder M."/>
            <person name="Bloem J."/>
            <person name="Labutti K."/>
            <person name="Salamov A."/>
            <person name="Andreopoulos B."/>
            <person name="Baker S."/>
            <person name="Barry K."/>
            <person name="Bills G."/>
            <person name="Bluhm B."/>
            <person name="Cannon C."/>
            <person name="Castanera R."/>
            <person name="Culley D."/>
            <person name="Daum C."/>
            <person name="Ezra D."/>
            <person name="Gonzalez J."/>
            <person name="Henrissat B."/>
            <person name="Kuo A."/>
            <person name="Liang C."/>
            <person name="Lipzen A."/>
            <person name="Lutzoni F."/>
            <person name="Magnuson J."/>
            <person name="Mondo S."/>
            <person name="Nolan M."/>
            <person name="Ohm R."/>
            <person name="Pangilinan J."/>
            <person name="Park H.-J."/>
            <person name="Ramirez L."/>
            <person name="Alfaro M."/>
            <person name="Sun H."/>
            <person name="Tritt A."/>
            <person name="Yoshinaga Y."/>
            <person name="Zwiers L.-H."/>
            <person name="Turgeon B."/>
            <person name="Goodwin S."/>
            <person name="Spatafora J."/>
            <person name="Crous P."/>
            <person name="Grigoriev I."/>
        </authorList>
    </citation>
    <scope>NUCLEOTIDE SEQUENCE</scope>
    <source>
        <strain evidence="2">SCOH1-5</strain>
    </source>
</reference>
<proteinExistence type="predicted"/>
<sequence>MDASGEITAEAGVSFPVAIGIGVTIPLLERKGEFKVQLVEQPGVNARAKYKTSTSAGPVPGEEEEEEEEEEEAEEEKEEEKEEEEQPEEGQAKKSRRDLVVSRAEEGDCNNGIDWDVRFIHRVYVEAIFATYNTDYELHKLERQLARGCYKIGGLKEAHDESWEEQDFKTVNEIDTEFHAVENAGDIKLLDEAIDAVEAARLDYKDHGEDVNFIMIQDGSKQFQILQDKTGYLQPGLATSSPVPGSIWAEHEGMVWADYLHRELKFDSKSMQANGWSNIQLGPAGEASSDAESILLVPARTGVHANPSIYLAEDFKGNAYVLLTCGYTTGGSRIFLARNPSMAAKTLKLANSRVAGGKINGCAAQKWIVNAEDVPTDSNDQSSNTGHGLHLKCPVELPLESPTLKPPPAVPLAAPLLVVLALVVSSSSPPNVEVLLADAEVAEVSGAGSVAEETELEEDGDDPPPPVESSSSPSSSGQSLPKQMQGFSVDAVASESQ</sequence>
<evidence type="ECO:0000313" key="2">
    <source>
        <dbReference type="EMBL" id="KAF2214103.1"/>
    </source>
</evidence>
<feature type="compositionally biased region" description="Low complexity" evidence="1">
    <location>
        <begin position="468"/>
        <end position="481"/>
    </location>
</feature>
<evidence type="ECO:0000313" key="3">
    <source>
        <dbReference type="Proteomes" id="UP000799539"/>
    </source>
</evidence>
<keyword evidence="3" id="KW-1185">Reference proteome</keyword>
<protein>
    <submittedName>
        <fullName evidence="2">Uncharacterized protein</fullName>
    </submittedName>
</protein>
<dbReference type="OrthoDB" id="160645at2759"/>
<feature type="compositionally biased region" description="Acidic residues" evidence="1">
    <location>
        <begin position="61"/>
        <end position="88"/>
    </location>
</feature>
<feature type="region of interest" description="Disordered" evidence="1">
    <location>
        <begin position="446"/>
        <end position="497"/>
    </location>
</feature>
<feature type="region of interest" description="Disordered" evidence="1">
    <location>
        <begin position="45"/>
        <end position="99"/>
    </location>
</feature>
<name>A0A6A6FL52_9PEZI</name>